<dbReference type="Proteomes" id="UP000594263">
    <property type="component" value="Unplaced"/>
</dbReference>
<evidence type="ECO:0000256" key="5">
    <source>
        <dbReference type="ARBA" id="ARBA00022771"/>
    </source>
</evidence>
<dbReference type="OMA" id="CCMECRE"/>
<feature type="zinc finger region" description="FLZ-type" evidence="6">
    <location>
        <begin position="69"/>
        <end position="113"/>
    </location>
</feature>
<evidence type="ECO:0000256" key="4">
    <source>
        <dbReference type="ARBA" id="ARBA00022723"/>
    </source>
</evidence>
<feature type="compositionally biased region" description="Basic residues" evidence="7">
    <location>
        <begin position="1"/>
        <end position="10"/>
    </location>
</feature>
<keyword evidence="5" id="KW-0863">Zinc-finger</keyword>
<evidence type="ECO:0000256" key="6">
    <source>
        <dbReference type="PROSITE-ProRule" id="PRU01131"/>
    </source>
</evidence>
<dbReference type="Pfam" id="PF04570">
    <property type="entry name" value="zf-FLZ"/>
    <property type="match status" value="1"/>
</dbReference>
<keyword evidence="4" id="KW-0479">Metal-binding</keyword>
<proteinExistence type="inferred from homology"/>
<dbReference type="InterPro" id="IPR007650">
    <property type="entry name" value="Zf-FLZ_dom"/>
</dbReference>
<evidence type="ECO:0000259" key="8">
    <source>
        <dbReference type="PROSITE" id="PS51795"/>
    </source>
</evidence>
<dbReference type="EnsemblPlants" id="Kaladp0020s0201.1.v1.1">
    <property type="protein sequence ID" value="Kaladp0020s0201.1.v1.1"/>
    <property type="gene ID" value="Kaladp0020s0201.v1.1"/>
</dbReference>
<keyword evidence="5" id="KW-0862">Zinc</keyword>
<comment type="similarity">
    <text evidence="2">Belongs to the FLZ family.</text>
</comment>
<keyword evidence="3" id="KW-0963">Cytoplasm</keyword>
<sequence>MTVKRMRWARSSRNLLAESSPDSAGEHSDAQPRGKVVKVSPVVEKAIVQAPKPPPPQTEIEGSVESGKRFFEKCFNCETKIGEGDVVFMYSYLRAFCSEDCREDQMEQDRIFGSSS</sequence>
<dbReference type="GO" id="GO:0008270">
    <property type="term" value="F:zinc ion binding"/>
    <property type="evidence" value="ECO:0007669"/>
    <property type="project" value="UniProtKB-KW"/>
</dbReference>
<keyword evidence="10" id="KW-1185">Reference proteome</keyword>
<evidence type="ECO:0000256" key="2">
    <source>
        <dbReference type="ARBA" id="ARBA00009374"/>
    </source>
</evidence>
<dbReference type="Gramene" id="Kaladp0020s0201.1.v1.1">
    <property type="protein sequence ID" value="Kaladp0020s0201.1.v1.1"/>
    <property type="gene ID" value="Kaladp0020s0201.v1.1"/>
</dbReference>
<evidence type="ECO:0000256" key="7">
    <source>
        <dbReference type="SAM" id="MobiDB-lite"/>
    </source>
</evidence>
<dbReference type="PANTHER" id="PTHR33059:SF81">
    <property type="entry name" value="FLZ-TYPE DOMAIN-CONTAINING PROTEIN"/>
    <property type="match status" value="1"/>
</dbReference>
<reference evidence="9" key="1">
    <citation type="submission" date="2021-01" db="UniProtKB">
        <authorList>
            <consortium name="EnsemblPlants"/>
        </authorList>
    </citation>
    <scope>IDENTIFICATION</scope>
</reference>
<evidence type="ECO:0000256" key="1">
    <source>
        <dbReference type="ARBA" id="ARBA00004496"/>
    </source>
</evidence>
<dbReference type="AlphaFoldDB" id="A0A7N0ZRL0"/>
<evidence type="ECO:0000313" key="9">
    <source>
        <dbReference type="EnsemblPlants" id="Kaladp0020s0201.1.v1.1"/>
    </source>
</evidence>
<organism evidence="9 10">
    <name type="scientific">Kalanchoe fedtschenkoi</name>
    <name type="common">Lavender scallops</name>
    <name type="synonym">South American air plant</name>
    <dbReference type="NCBI Taxonomy" id="63787"/>
    <lineage>
        <taxon>Eukaryota</taxon>
        <taxon>Viridiplantae</taxon>
        <taxon>Streptophyta</taxon>
        <taxon>Embryophyta</taxon>
        <taxon>Tracheophyta</taxon>
        <taxon>Spermatophyta</taxon>
        <taxon>Magnoliopsida</taxon>
        <taxon>eudicotyledons</taxon>
        <taxon>Gunneridae</taxon>
        <taxon>Pentapetalae</taxon>
        <taxon>Saxifragales</taxon>
        <taxon>Crassulaceae</taxon>
        <taxon>Kalanchoe</taxon>
    </lineage>
</organism>
<dbReference type="PANTHER" id="PTHR33059">
    <property type="entry name" value="FCS-LIKE ZINC FINGER 5"/>
    <property type="match status" value="1"/>
</dbReference>
<feature type="region of interest" description="Disordered" evidence="7">
    <location>
        <begin position="1"/>
        <end position="36"/>
    </location>
</feature>
<evidence type="ECO:0000256" key="3">
    <source>
        <dbReference type="ARBA" id="ARBA00022490"/>
    </source>
</evidence>
<dbReference type="GO" id="GO:0005737">
    <property type="term" value="C:cytoplasm"/>
    <property type="evidence" value="ECO:0007669"/>
    <property type="project" value="UniProtKB-SubCell"/>
</dbReference>
<accession>A0A7N0ZRL0</accession>
<evidence type="ECO:0000313" key="10">
    <source>
        <dbReference type="Proteomes" id="UP000594263"/>
    </source>
</evidence>
<protein>
    <recommendedName>
        <fullName evidence="8">FLZ-type domain-containing protein</fullName>
    </recommendedName>
</protein>
<dbReference type="PROSITE" id="PS51795">
    <property type="entry name" value="ZF_FLZ"/>
    <property type="match status" value="1"/>
</dbReference>
<name>A0A7N0ZRL0_KALFE</name>
<feature type="domain" description="FLZ-type" evidence="8">
    <location>
        <begin position="69"/>
        <end position="113"/>
    </location>
</feature>
<comment type="subcellular location">
    <subcellularLocation>
        <location evidence="1">Cytoplasm</location>
    </subcellularLocation>
</comment>